<dbReference type="Gene3D" id="2.60.120.1440">
    <property type="match status" value="1"/>
</dbReference>
<proteinExistence type="predicted"/>
<name>A0A2N8STR5_STUST</name>
<dbReference type="PANTHER" id="PTHR30273:SF2">
    <property type="entry name" value="PROTEIN FECR"/>
    <property type="match status" value="1"/>
</dbReference>
<feature type="region of interest" description="Disordered" evidence="1">
    <location>
        <begin position="1"/>
        <end position="22"/>
    </location>
</feature>
<accession>A0A2N8STR5</accession>
<dbReference type="InterPro" id="IPR012373">
    <property type="entry name" value="Ferrdict_sens_TM"/>
</dbReference>
<dbReference type="GO" id="GO:0016989">
    <property type="term" value="F:sigma factor antagonist activity"/>
    <property type="evidence" value="ECO:0007669"/>
    <property type="project" value="TreeGrafter"/>
</dbReference>
<dbReference type="EMBL" id="POUT01000014">
    <property type="protein sequence ID" value="PNG05853.1"/>
    <property type="molecule type" value="Genomic_DNA"/>
</dbReference>
<organism evidence="4 5">
    <name type="scientific">Stutzerimonas stutzeri</name>
    <name type="common">Pseudomonas stutzeri</name>
    <dbReference type="NCBI Taxonomy" id="316"/>
    <lineage>
        <taxon>Bacteria</taxon>
        <taxon>Pseudomonadati</taxon>
        <taxon>Pseudomonadota</taxon>
        <taxon>Gammaproteobacteria</taxon>
        <taxon>Pseudomonadales</taxon>
        <taxon>Pseudomonadaceae</taxon>
        <taxon>Stutzerimonas</taxon>
    </lineage>
</organism>
<feature type="domain" description="FecR protein" evidence="3">
    <location>
        <begin position="76"/>
        <end position="161"/>
    </location>
</feature>
<comment type="caution">
    <text evidence="4">The sequence shown here is derived from an EMBL/GenBank/DDBJ whole genome shotgun (WGS) entry which is preliminary data.</text>
</comment>
<feature type="transmembrane region" description="Helical" evidence="2">
    <location>
        <begin position="46"/>
        <end position="63"/>
    </location>
</feature>
<keyword evidence="2" id="KW-1133">Transmembrane helix</keyword>
<evidence type="ECO:0000256" key="1">
    <source>
        <dbReference type="SAM" id="MobiDB-lite"/>
    </source>
</evidence>
<evidence type="ECO:0000313" key="4">
    <source>
        <dbReference type="EMBL" id="PNG05853.1"/>
    </source>
</evidence>
<protein>
    <submittedName>
        <fullName evidence="4">Iron dicitrate transport regulator FecR</fullName>
    </submittedName>
</protein>
<dbReference type="Gene3D" id="3.55.50.30">
    <property type="match status" value="1"/>
</dbReference>
<evidence type="ECO:0000313" key="5">
    <source>
        <dbReference type="Proteomes" id="UP000236023"/>
    </source>
</evidence>
<evidence type="ECO:0000256" key="2">
    <source>
        <dbReference type="SAM" id="Phobius"/>
    </source>
</evidence>
<dbReference type="PANTHER" id="PTHR30273">
    <property type="entry name" value="PERIPLASMIC SIGNAL SENSOR AND SIGMA FACTOR ACTIVATOR FECR-RELATED"/>
    <property type="match status" value="1"/>
</dbReference>
<reference evidence="4 5" key="1">
    <citation type="submission" date="2018-01" db="EMBL/GenBank/DDBJ databases">
        <title>Denitrification phenotypes of diverse strains of Pseudomonas stutzeri.</title>
        <authorList>
            <person name="Milligan D.A."/>
            <person name="Bergaust L."/>
            <person name="Bakken L.R."/>
            <person name="Frostegard A."/>
        </authorList>
    </citation>
    <scope>NUCLEOTIDE SEQUENCE [LARGE SCALE GENOMIC DNA]</scope>
    <source>
        <strain evidence="4 5">24a75</strain>
    </source>
</reference>
<dbReference type="Proteomes" id="UP000236023">
    <property type="component" value="Unassembled WGS sequence"/>
</dbReference>
<dbReference type="RefSeq" id="WP_102895530.1">
    <property type="nucleotide sequence ID" value="NZ_JAMOHU010000024.1"/>
</dbReference>
<keyword evidence="2" id="KW-0472">Membrane</keyword>
<dbReference type="Pfam" id="PF04773">
    <property type="entry name" value="FecR"/>
    <property type="match status" value="1"/>
</dbReference>
<dbReference type="AlphaFoldDB" id="A0A2N8STR5"/>
<keyword evidence="2" id="KW-0812">Transmembrane</keyword>
<gene>
    <name evidence="4" type="ORF">CXK94_19340</name>
</gene>
<dbReference type="PIRSF" id="PIRSF018266">
    <property type="entry name" value="FecR"/>
    <property type="match status" value="1"/>
</dbReference>
<sequence length="277" mass="30597">MSDKQQSRGRQAPRSSPEQLLQQHRQELQQRFALPPARAARRSRKALLGPLVLLLASAALLWLDPAYRHESHASGEQRLAVTLADGSQALLDSRTRLHVAWHLRSRQLTLEQGQAQLAVRRQPWRPLRVDAGALQVEVLGTTFGVLREHERAQVTVIEGRVAATDARGAGRTELRAGDRVTAHAGGLEQAQRVDLETAMAWTRGRLIFRRTPLADALVQMQRYHPAPIRLNEPTLAELPVSGALSTTRVAAFLKALPALLPVVVTEADDGGFLINQR</sequence>
<evidence type="ECO:0000259" key="3">
    <source>
        <dbReference type="Pfam" id="PF04773"/>
    </source>
</evidence>
<dbReference type="InterPro" id="IPR006860">
    <property type="entry name" value="FecR"/>
</dbReference>